<organism evidence="2 3">
    <name type="scientific">Ruminiclostridium papyrosolvens DSM 2782</name>
    <dbReference type="NCBI Taxonomy" id="588581"/>
    <lineage>
        <taxon>Bacteria</taxon>
        <taxon>Bacillati</taxon>
        <taxon>Bacillota</taxon>
        <taxon>Clostridia</taxon>
        <taxon>Eubacteriales</taxon>
        <taxon>Oscillospiraceae</taxon>
        <taxon>Ruminiclostridium</taxon>
    </lineage>
</organism>
<evidence type="ECO:0000313" key="2">
    <source>
        <dbReference type="EMBL" id="EGD46148.1"/>
    </source>
</evidence>
<dbReference type="OrthoDB" id="2941482at2"/>
<proteinExistence type="predicted"/>
<protein>
    <submittedName>
        <fullName evidence="2">Helix-turn-helix domain protein</fullName>
    </submittedName>
</protein>
<dbReference type="AlphaFoldDB" id="F1THE5"/>
<feature type="domain" description="HTH cro/C1-type" evidence="1">
    <location>
        <begin position="13"/>
        <end position="67"/>
    </location>
</feature>
<name>F1THE5_9FIRM</name>
<comment type="caution">
    <text evidence="2">The sequence shown here is derived from an EMBL/GenBank/DDBJ whole genome shotgun (WGS) entry which is preliminary data.</text>
</comment>
<dbReference type="InterPro" id="IPR010982">
    <property type="entry name" value="Lambda_DNA-bd_dom_sf"/>
</dbReference>
<sequence>MMQCCEKYNGDKIRLERARCGLSMSELAKAADIHLKTVERIEKGKTVPRVQTLGRIAKSLNRELEYFLA</sequence>
<dbReference type="EMBL" id="ACXX02000016">
    <property type="protein sequence ID" value="EGD46148.1"/>
    <property type="molecule type" value="Genomic_DNA"/>
</dbReference>
<reference evidence="2" key="1">
    <citation type="submission" date="2009-07" db="EMBL/GenBank/DDBJ databases">
        <authorList>
            <consortium name="US DOE Joint Genome Institute (JGI-PGF)"/>
            <person name="Lucas S."/>
            <person name="Copeland A."/>
            <person name="Lapidus A."/>
            <person name="Glavina del Rio T."/>
            <person name="Tice H."/>
            <person name="Bruce D."/>
            <person name="Goodwin L."/>
            <person name="Pitluck S."/>
            <person name="Larimer F."/>
            <person name="Land M.L."/>
            <person name="Mouttaki H."/>
            <person name="He Z."/>
            <person name="Zhou J."/>
            <person name="Hemme C.L."/>
        </authorList>
    </citation>
    <scope>NUCLEOTIDE SEQUENCE</scope>
    <source>
        <strain evidence="2">DSM 2782</strain>
    </source>
</reference>
<accession>F1THE5</accession>
<dbReference type="SMART" id="SM00530">
    <property type="entry name" value="HTH_XRE"/>
    <property type="match status" value="1"/>
</dbReference>
<reference evidence="2" key="2">
    <citation type="submission" date="2011-01" db="EMBL/GenBank/DDBJ databases">
        <title>The Non-contiguous Finished genome of Clostridium papyrosolvens.</title>
        <authorList>
            <person name="Lucas S."/>
            <person name="Copeland A."/>
            <person name="Lapidus A."/>
            <person name="Cheng J.-F."/>
            <person name="Goodwin L."/>
            <person name="Pitluck S."/>
            <person name="Misra M."/>
            <person name="Chertkov O."/>
            <person name="Detter J.C."/>
            <person name="Han C."/>
            <person name="Tapia R."/>
            <person name="Land M."/>
            <person name="Hauser L."/>
            <person name="Kyrpides N."/>
            <person name="Ivanova N."/>
            <person name="Pagani I."/>
            <person name="Mouttaki H."/>
            <person name="He Z."/>
            <person name="Zhou J."/>
            <person name="Hemme C.L."/>
            <person name="Woyke T."/>
        </authorList>
    </citation>
    <scope>NUCLEOTIDE SEQUENCE [LARGE SCALE GENOMIC DNA]</scope>
    <source>
        <strain evidence="2">DSM 2782</strain>
    </source>
</reference>
<dbReference type="Pfam" id="PF01381">
    <property type="entry name" value="HTH_3"/>
    <property type="match status" value="1"/>
</dbReference>
<dbReference type="GO" id="GO:0003677">
    <property type="term" value="F:DNA binding"/>
    <property type="evidence" value="ECO:0007669"/>
    <property type="project" value="InterPro"/>
</dbReference>
<dbReference type="RefSeq" id="WP_004621826.1">
    <property type="nucleotide sequence ID" value="NZ_ACXX02000016.1"/>
</dbReference>
<dbReference type="CDD" id="cd00093">
    <property type="entry name" value="HTH_XRE"/>
    <property type="match status" value="1"/>
</dbReference>
<evidence type="ECO:0000313" key="3">
    <source>
        <dbReference type="Proteomes" id="UP000003860"/>
    </source>
</evidence>
<dbReference type="Proteomes" id="UP000003860">
    <property type="component" value="Unassembled WGS sequence"/>
</dbReference>
<dbReference type="PROSITE" id="PS50943">
    <property type="entry name" value="HTH_CROC1"/>
    <property type="match status" value="1"/>
</dbReference>
<dbReference type="InterPro" id="IPR001387">
    <property type="entry name" value="Cro/C1-type_HTH"/>
</dbReference>
<dbReference type="SUPFAM" id="SSF47413">
    <property type="entry name" value="lambda repressor-like DNA-binding domains"/>
    <property type="match status" value="1"/>
</dbReference>
<dbReference type="Gene3D" id="1.10.260.40">
    <property type="entry name" value="lambda repressor-like DNA-binding domains"/>
    <property type="match status" value="1"/>
</dbReference>
<evidence type="ECO:0000259" key="1">
    <source>
        <dbReference type="PROSITE" id="PS50943"/>
    </source>
</evidence>
<gene>
    <name evidence="2" type="ORF">Cpap_0442</name>
</gene>
<keyword evidence="3" id="KW-1185">Reference proteome</keyword>